<feature type="domain" description="Peptidase S9A N-terminal" evidence="11">
    <location>
        <begin position="31"/>
        <end position="433"/>
    </location>
</feature>
<dbReference type="FunFam" id="2.130.10.120:FF:000001">
    <property type="entry name" value="Prolyl endopeptidase"/>
    <property type="match status" value="1"/>
</dbReference>
<dbReference type="PROSITE" id="PS00708">
    <property type="entry name" value="PRO_ENDOPEP_SER"/>
    <property type="match status" value="1"/>
</dbReference>
<evidence type="ECO:0000256" key="8">
    <source>
        <dbReference type="ARBA" id="ARBA00081187"/>
    </source>
</evidence>
<dbReference type="Gene3D" id="3.40.50.1820">
    <property type="entry name" value="alpha/beta hydrolase"/>
    <property type="match status" value="1"/>
</dbReference>
<feature type="signal peptide" evidence="9">
    <location>
        <begin position="1"/>
        <end position="23"/>
    </location>
</feature>
<dbReference type="InterPro" id="IPR051167">
    <property type="entry name" value="Prolyl_oligopep/macrocyclase"/>
</dbReference>
<evidence type="ECO:0000256" key="4">
    <source>
        <dbReference type="ARBA" id="ARBA00022670"/>
    </source>
</evidence>
<dbReference type="SUPFAM" id="SSF50993">
    <property type="entry name" value="Peptidase/esterase 'gauge' domain"/>
    <property type="match status" value="1"/>
</dbReference>
<dbReference type="PANTHER" id="PTHR42881">
    <property type="entry name" value="PROLYL ENDOPEPTIDASE"/>
    <property type="match status" value="1"/>
</dbReference>
<evidence type="ECO:0000256" key="7">
    <source>
        <dbReference type="ARBA" id="ARBA00060121"/>
    </source>
</evidence>
<keyword evidence="4" id="KW-0645">Protease</keyword>
<evidence type="ECO:0000256" key="6">
    <source>
        <dbReference type="ARBA" id="ARBA00022825"/>
    </source>
</evidence>
<dbReference type="GO" id="GO:0005829">
    <property type="term" value="C:cytosol"/>
    <property type="evidence" value="ECO:0007669"/>
    <property type="project" value="TreeGrafter"/>
</dbReference>
<dbReference type="GO" id="GO:0004252">
    <property type="term" value="F:serine-type endopeptidase activity"/>
    <property type="evidence" value="ECO:0007669"/>
    <property type="project" value="UniProtKB-EC"/>
</dbReference>
<accession>A0A561PL81</accession>
<dbReference type="InterPro" id="IPR002471">
    <property type="entry name" value="Pept_S9_AS"/>
</dbReference>
<dbReference type="InterPro" id="IPR029058">
    <property type="entry name" value="AB_hydrolase_fold"/>
</dbReference>
<evidence type="ECO:0000313" key="13">
    <source>
        <dbReference type="Proteomes" id="UP000320811"/>
    </source>
</evidence>
<comment type="catalytic activity">
    <reaction evidence="1">
        <text>Hydrolysis of Pro-|-Xaa &gt;&gt; Ala-|-Xaa in oligopeptides.</text>
        <dbReference type="EC" id="3.4.21.26"/>
    </reaction>
</comment>
<evidence type="ECO:0000256" key="2">
    <source>
        <dbReference type="ARBA" id="ARBA00005228"/>
    </source>
</evidence>
<dbReference type="InterPro" id="IPR001375">
    <property type="entry name" value="Peptidase_S9_cat"/>
</dbReference>
<dbReference type="Proteomes" id="UP000320811">
    <property type="component" value="Unassembled WGS sequence"/>
</dbReference>
<feature type="domain" description="Peptidase S9 prolyl oligopeptidase catalytic" evidence="10">
    <location>
        <begin position="491"/>
        <end position="704"/>
    </location>
</feature>
<dbReference type="Gene3D" id="2.130.10.120">
    <property type="entry name" value="Prolyl oligopeptidase, N-terminal domain"/>
    <property type="match status" value="1"/>
</dbReference>
<dbReference type="FunFam" id="3.40.50.1820:FF:000005">
    <property type="entry name" value="Prolyl endopeptidase"/>
    <property type="match status" value="1"/>
</dbReference>
<dbReference type="AlphaFoldDB" id="A0A561PL81"/>
<reference evidence="12 13" key="1">
    <citation type="submission" date="2019-06" db="EMBL/GenBank/DDBJ databases">
        <title>Sorghum-associated microbial communities from plants grown in Nebraska, USA.</title>
        <authorList>
            <person name="Schachtman D."/>
        </authorList>
    </citation>
    <scope>NUCLEOTIDE SEQUENCE [LARGE SCALE GENOMIC DNA]</scope>
    <source>
        <strain evidence="12 13">1209</strain>
    </source>
</reference>
<name>A0A561PL81_9BACT</name>
<keyword evidence="13" id="KW-1185">Reference proteome</keyword>
<dbReference type="EC" id="3.4.21.26" evidence="3"/>
<dbReference type="PANTHER" id="PTHR42881:SF2">
    <property type="entry name" value="PROLYL ENDOPEPTIDASE"/>
    <property type="match status" value="1"/>
</dbReference>
<keyword evidence="6" id="KW-0720">Serine protease</keyword>
<comment type="function">
    <text evidence="7">Cleaves peptide bonds on the C-terminal side of prolyl residues within peptides that are up to approximately 30 amino acids long. Has an absolute requirement for an X-Pro bond in the trans configuration immediately preceding the Pro-Y scissible bond.</text>
</comment>
<dbReference type="InterPro" id="IPR023302">
    <property type="entry name" value="Pept_S9A_N"/>
</dbReference>
<comment type="caution">
    <text evidence="12">The sequence shown here is derived from an EMBL/GenBank/DDBJ whole genome shotgun (WGS) entry which is preliminary data.</text>
</comment>
<keyword evidence="9" id="KW-0732">Signal</keyword>
<dbReference type="EMBL" id="VIWO01000006">
    <property type="protein sequence ID" value="TWF38873.1"/>
    <property type="molecule type" value="Genomic_DNA"/>
</dbReference>
<dbReference type="GO" id="GO:0006508">
    <property type="term" value="P:proteolysis"/>
    <property type="evidence" value="ECO:0007669"/>
    <property type="project" value="UniProtKB-KW"/>
</dbReference>
<dbReference type="PRINTS" id="PR00862">
    <property type="entry name" value="PROLIGOPTASE"/>
</dbReference>
<sequence length="708" mass="78920">MSKKNNRRWIFMSVSLIAGQAMAQQPAIIYPETKKVDTVDDYHGTKIADPYRWLENDHSEETKAWVAAENKVTQDYLSNIPFRDNIKKRLEALWNYPKTGAPVKHGKYYYYYKNDGLQNQAVLYRSATLGGTPEVFLDPNKLSVAGTTALGAMSFSKDGKYAAYLLSKAGSDWQEGFVMDVETKQLLSDKLDWVKFSSLDWRGNGFYYSRYDAPTETSKLSGKNEFHKVYYHQLGDPQEKDALIYVDKAHPLRNAGVSVTEDERFLILSTSEGTSGRELWYRDLQNPAQTDFALLIKGFDYEPDVIDNDGGKLLVRTNHDAPNYKVVLIDPLHPGQANWKVIVPEKKEALEGVGTANGKMFLSYLKDAAARVYQYDYKGKYEHEVKLPGIGTASGFGGKKEDKELFYTYTSFVTPPAVYKYDIASGASTLYSKPDVKFTPADYETKQVFFKSADGTSVPMFLSYKKGIQLNGNNPVLIYGYGGFNIPMTPSFGVSNLYFMEQGGIYAVVALRGGSEYGEAWHKAGMLDKKQNVFNDFIGAAEYLVQAKYTNSSKIAIRGGSNGGLLIGACMTQRPDLFKVALPAVGVMDMLRFQKFTIGWAWAVEYGSSDHADQFPYLLKYSPLHNLKPGTSYPATLVTTADHDDRVVPAHSFKFAATLQAANAGPNPTLIRIETQAGHGAGKPTSKLIDEATDVWAFTMFNLGMQPK</sequence>
<evidence type="ECO:0000256" key="9">
    <source>
        <dbReference type="SAM" id="SignalP"/>
    </source>
</evidence>
<comment type="similarity">
    <text evidence="2">Belongs to the peptidase S9A family.</text>
</comment>
<dbReference type="GO" id="GO:0070012">
    <property type="term" value="F:oligopeptidase activity"/>
    <property type="evidence" value="ECO:0007669"/>
    <property type="project" value="TreeGrafter"/>
</dbReference>
<evidence type="ECO:0000256" key="1">
    <source>
        <dbReference type="ARBA" id="ARBA00001070"/>
    </source>
</evidence>
<evidence type="ECO:0000256" key="5">
    <source>
        <dbReference type="ARBA" id="ARBA00022801"/>
    </source>
</evidence>
<keyword evidence="5" id="KW-0378">Hydrolase</keyword>
<evidence type="ECO:0000313" key="12">
    <source>
        <dbReference type="EMBL" id="TWF38873.1"/>
    </source>
</evidence>
<dbReference type="Pfam" id="PF02897">
    <property type="entry name" value="Peptidase_S9_N"/>
    <property type="match status" value="1"/>
</dbReference>
<feature type="chain" id="PRO_5021921978" description="prolyl oligopeptidase" evidence="9">
    <location>
        <begin position="24"/>
        <end position="708"/>
    </location>
</feature>
<evidence type="ECO:0000259" key="11">
    <source>
        <dbReference type="Pfam" id="PF02897"/>
    </source>
</evidence>
<dbReference type="Pfam" id="PF00326">
    <property type="entry name" value="Peptidase_S9"/>
    <property type="match status" value="1"/>
</dbReference>
<protein>
    <recommendedName>
        <fullName evidence="3">prolyl oligopeptidase</fullName>
        <ecNumber evidence="3">3.4.21.26</ecNumber>
    </recommendedName>
    <alternativeName>
        <fullName evidence="8">Proline-specific endopeptidase</fullName>
    </alternativeName>
</protein>
<evidence type="ECO:0000259" key="10">
    <source>
        <dbReference type="Pfam" id="PF00326"/>
    </source>
</evidence>
<gene>
    <name evidence="12" type="ORF">FHW36_10696</name>
</gene>
<evidence type="ECO:0000256" key="3">
    <source>
        <dbReference type="ARBA" id="ARBA00011897"/>
    </source>
</evidence>
<dbReference type="SUPFAM" id="SSF53474">
    <property type="entry name" value="alpha/beta-Hydrolases"/>
    <property type="match status" value="1"/>
</dbReference>
<organism evidence="12 13">
    <name type="scientific">Chitinophaga polysaccharea</name>
    <dbReference type="NCBI Taxonomy" id="1293035"/>
    <lineage>
        <taxon>Bacteria</taxon>
        <taxon>Pseudomonadati</taxon>
        <taxon>Bacteroidota</taxon>
        <taxon>Chitinophagia</taxon>
        <taxon>Chitinophagales</taxon>
        <taxon>Chitinophagaceae</taxon>
        <taxon>Chitinophaga</taxon>
    </lineage>
</organism>
<proteinExistence type="inferred from homology"/>
<dbReference type="InterPro" id="IPR002470">
    <property type="entry name" value="Peptidase_S9A"/>
</dbReference>